<organism evidence="4 5">
    <name type="scientific">Strigomonas culicis</name>
    <dbReference type="NCBI Taxonomy" id="28005"/>
    <lineage>
        <taxon>Eukaryota</taxon>
        <taxon>Discoba</taxon>
        <taxon>Euglenozoa</taxon>
        <taxon>Kinetoplastea</taxon>
        <taxon>Metakinetoplastina</taxon>
        <taxon>Trypanosomatida</taxon>
        <taxon>Trypanosomatidae</taxon>
        <taxon>Strigomonadinae</taxon>
        <taxon>Strigomonas</taxon>
    </lineage>
</organism>
<dbReference type="InterPro" id="IPR011032">
    <property type="entry name" value="GroES-like_sf"/>
</dbReference>
<gene>
    <name evidence="4" type="ORF">STCU_06273</name>
</gene>
<evidence type="ECO:0000256" key="1">
    <source>
        <dbReference type="ARBA" id="ARBA00022857"/>
    </source>
</evidence>
<sequence length="260" mass="28167">MALLDGGGYAEYAVAHEGTVMPMPREFSFIEAAAVPEAFLTAWQCLKYHGDVQPGQRVLIHAGASGVGTALAQLVERHFKATAITTSSAEKVDVCKSFASHALDRTPDEAGVCFAPKVKSLFGEESINLIIDPVVGGTYLSEDALCIANDGKIVVIGFMGGTNVFFSCLPLHRQRAEIIFSKLRSESMELKAQLVSTFEEEIVPLLSARKVLPVANKTYPLEEVKQAHTYLDDPKTWGKIVLTVNSPLVERAKASPLPIH</sequence>
<dbReference type="AlphaFoldDB" id="S9VGS6"/>
<dbReference type="SMART" id="SM00829">
    <property type="entry name" value="PKS_ER"/>
    <property type="match status" value="1"/>
</dbReference>
<dbReference type="Gene3D" id="3.40.50.720">
    <property type="entry name" value="NAD(P)-binding Rossmann-like Domain"/>
    <property type="match status" value="1"/>
</dbReference>
<evidence type="ECO:0000259" key="3">
    <source>
        <dbReference type="SMART" id="SM00829"/>
    </source>
</evidence>
<dbReference type="GO" id="GO:0016651">
    <property type="term" value="F:oxidoreductase activity, acting on NAD(P)H"/>
    <property type="evidence" value="ECO:0007669"/>
    <property type="project" value="TreeGrafter"/>
</dbReference>
<dbReference type="InterPro" id="IPR020843">
    <property type="entry name" value="ER"/>
</dbReference>
<keyword evidence="1" id="KW-0521">NADP</keyword>
<dbReference type="SUPFAM" id="SSF50129">
    <property type="entry name" value="GroES-like"/>
    <property type="match status" value="1"/>
</dbReference>
<dbReference type="Pfam" id="PF13602">
    <property type="entry name" value="ADH_zinc_N_2"/>
    <property type="match status" value="1"/>
</dbReference>
<proteinExistence type="predicted"/>
<keyword evidence="2" id="KW-0560">Oxidoreductase</keyword>
<dbReference type="Proteomes" id="UP000015354">
    <property type="component" value="Unassembled WGS sequence"/>
</dbReference>
<dbReference type="OrthoDB" id="3509362at2759"/>
<dbReference type="SUPFAM" id="SSF51735">
    <property type="entry name" value="NAD(P)-binding Rossmann-fold domains"/>
    <property type="match status" value="1"/>
</dbReference>
<reference evidence="4 5" key="1">
    <citation type="journal article" date="2013" name="PLoS ONE">
        <title>Predicting the Proteins of Angomonas deanei, Strigomonas culicis and Their Respective Endosymbionts Reveals New Aspects of the Trypanosomatidae Family.</title>
        <authorList>
            <person name="Motta M.C."/>
            <person name="Martins A.C."/>
            <person name="de Souza S.S."/>
            <person name="Catta-Preta C.M."/>
            <person name="Silva R."/>
            <person name="Klein C.C."/>
            <person name="de Almeida L.G."/>
            <person name="de Lima Cunha O."/>
            <person name="Ciapina L.P."/>
            <person name="Brocchi M."/>
            <person name="Colabardini A.C."/>
            <person name="de Araujo Lima B."/>
            <person name="Machado C.R."/>
            <person name="de Almeida Soares C.M."/>
            <person name="Probst C.M."/>
            <person name="de Menezes C.B."/>
            <person name="Thompson C.E."/>
            <person name="Bartholomeu D.C."/>
            <person name="Gradia D.F."/>
            <person name="Pavoni D.P."/>
            <person name="Grisard E.C."/>
            <person name="Fantinatti-Garboggini F."/>
            <person name="Marchini F.K."/>
            <person name="Rodrigues-Luiz G.F."/>
            <person name="Wagner G."/>
            <person name="Goldman G.H."/>
            <person name="Fietto J.L."/>
            <person name="Elias M.C."/>
            <person name="Goldman M.H."/>
            <person name="Sagot M.F."/>
            <person name="Pereira M."/>
            <person name="Stoco P.H."/>
            <person name="de Mendonca-Neto R.P."/>
            <person name="Teixeira S.M."/>
            <person name="Maciel T.E."/>
            <person name="de Oliveira Mendes T.A."/>
            <person name="Urmenyi T.P."/>
            <person name="de Souza W."/>
            <person name="Schenkman S."/>
            <person name="de Vasconcelos A.T."/>
        </authorList>
    </citation>
    <scope>NUCLEOTIDE SEQUENCE [LARGE SCALE GENOMIC DNA]</scope>
</reference>
<accession>S9VGS6</accession>
<dbReference type="GO" id="GO:0070402">
    <property type="term" value="F:NADPH binding"/>
    <property type="evidence" value="ECO:0007669"/>
    <property type="project" value="TreeGrafter"/>
</dbReference>
<keyword evidence="5" id="KW-1185">Reference proteome</keyword>
<evidence type="ECO:0000313" key="4">
    <source>
        <dbReference type="EMBL" id="EPY26196.1"/>
    </source>
</evidence>
<name>S9VGS6_9TRYP</name>
<dbReference type="EMBL" id="ATMH01006273">
    <property type="protein sequence ID" value="EPY26196.1"/>
    <property type="molecule type" value="Genomic_DNA"/>
</dbReference>
<protein>
    <submittedName>
        <fullName evidence="4">NADPH2:quinone reductase</fullName>
    </submittedName>
</protein>
<dbReference type="InterPro" id="IPR036291">
    <property type="entry name" value="NAD(P)-bd_dom_sf"/>
</dbReference>
<dbReference type="PANTHER" id="PTHR48106">
    <property type="entry name" value="QUINONE OXIDOREDUCTASE PIG3-RELATED"/>
    <property type="match status" value="1"/>
</dbReference>
<dbReference type="PANTHER" id="PTHR48106:SF18">
    <property type="entry name" value="QUINONE OXIDOREDUCTASE PIG3"/>
    <property type="match status" value="1"/>
</dbReference>
<feature type="domain" description="Enoyl reductase (ER)" evidence="3">
    <location>
        <begin position="1"/>
        <end position="242"/>
    </location>
</feature>
<dbReference type="Gene3D" id="3.90.180.10">
    <property type="entry name" value="Medium-chain alcohol dehydrogenases, catalytic domain"/>
    <property type="match status" value="1"/>
</dbReference>
<evidence type="ECO:0000256" key="2">
    <source>
        <dbReference type="ARBA" id="ARBA00023002"/>
    </source>
</evidence>
<comment type="caution">
    <text evidence="4">The sequence shown here is derived from an EMBL/GenBank/DDBJ whole genome shotgun (WGS) entry which is preliminary data.</text>
</comment>
<evidence type="ECO:0000313" key="5">
    <source>
        <dbReference type="Proteomes" id="UP000015354"/>
    </source>
</evidence>